<keyword evidence="3" id="KW-0238">DNA-binding</keyword>
<dbReference type="EMBL" id="JAOTJD010000040">
    <property type="protein sequence ID" value="MFD3265823.1"/>
    <property type="molecule type" value="Genomic_DNA"/>
</dbReference>
<feature type="domain" description="HTH lysR-type" evidence="5">
    <location>
        <begin position="7"/>
        <end position="64"/>
    </location>
</feature>
<comment type="caution">
    <text evidence="6">The sequence shown here is derived from an EMBL/GenBank/DDBJ whole genome shotgun (WGS) entry which is preliminary data.</text>
</comment>
<dbReference type="PROSITE" id="PS50931">
    <property type="entry name" value="HTH_LYSR"/>
    <property type="match status" value="1"/>
</dbReference>
<keyword evidence="7" id="KW-1185">Reference proteome</keyword>
<dbReference type="InterPro" id="IPR036390">
    <property type="entry name" value="WH_DNA-bd_sf"/>
</dbReference>
<dbReference type="SUPFAM" id="SSF53850">
    <property type="entry name" value="Periplasmic binding protein-like II"/>
    <property type="match status" value="1"/>
</dbReference>
<comment type="similarity">
    <text evidence="1">Belongs to the LysR transcriptional regulatory family.</text>
</comment>
<evidence type="ECO:0000256" key="1">
    <source>
        <dbReference type="ARBA" id="ARBA00009437"/>
    </source>
</evidence>
<dbReference type="Pfam" id="PF00126">
    <property type="entry name" value="HTH_1"/>
    <property type="match status" value="1"/>
</dbReference>
<dbReference type="PANTHER" id="PTHR30537">
    <property type="entry name" value="HTH-TYPE TRANSCRIPTIONAL REGULATOR"/>
    <property type="match status" value="1"/>
</dbReference>
<gene>
    <name evidence="6" type="ORF">OCL97_17850</name>
</gene>
<organism evidence="6 7">
    <name type="scientific">Phenylobacterium ferrooxidans</name>
    <dbReference type="NCBI Taxonomy" id="2982689"/>
    <lineage>
        <taxon>Bacteria</taxon>
        <taxon>Pseudomonadati</taxon>
        <taxon>Pseudomonadota</taxon>
        <taxon>Alphaproteobacteria</taxon>
        <taxon>Caulobacterales</taxon>
        <taxon>Caulobacteraceae</taxon>
        <taxon>Phenylobacterium</taxon>
    </lineage>
</organism>
<sequence length="296" mass="32149">MTRRSLPPLTALRAFEAFARLGKMTTAADELCVTHGAISRQIRSLEESVGLALTEGPRHRLKLTDAGERLAASLSGAFDRVERTLADLRSAADTELHLSCLGTFAMRWLIPRLGSFHDRHPGLRVRVTESFAPADFARERYDAAIRLTEHVPAHGGEAIAFLDNFHGPVAAPQLTGATPGVKAFASLPRLHTRPHLQAWSEWESHTGLSLPEAAQNREFEHLFYMLEAAVAGLGVGLSPFVYVAADIEAGRLAAPVGFVRTPAQFYLILPPGPARPAASAFRDWLLDEAAKVPVPS</sequence>
<dbReference type="InterPro" id="IPR000847">
    <property type="entry name" value="LysR_HTH_N"/>
</dbReference>
<evidence type="ECO:0000259" key="5">
    <source>
        <dbReference type="PROSITE" id="PS50931"/>
    </source>
</evidence>
<dbReference type="InterPro" id="IPR058163">
    <property type="entry name" value="LysR-type_TF_proteobact-type"/>
</dbReference>
<dbReference type="PANTHER" id="PTHR30537:SF74">
    <property type="entry name" value="HTH-TYPE TRANSCRIPTIONAL REGULATOR TRPI"/>
    <property type="match status" value="1"/>
</dbReference>
<name>A0ABW6CRW8_9CAUL</name>
<dbReference type="Gene3D" id="1.10.10.10">
    <property type="entry name" value="Winged helix-like DNA-binding domain superfamily/Winged helix DNA-binding domain"/>
    <property type="match status" value="1"/>
</dbReference>
<dbReference type="InterPro" id="IPR005119">
    <property type="entry name" value="LysR_subst-bd"/>
</dbReference>
<accession>A0ABW6CRW8</accession>
<dbReference type="InterPro" id="IPR036388">
    <property type="entry name" value="WH-like_DNA-bd_sf"/>
</dbReference>
<evidence type="ECO:0000313" key="7">
    <source>
        <dbReference type="Proteomes" id="UP001598130"/>
    </source>
</evidence>
<evidence type="ECO:0000256" key="3">
    <source>
        <dbReference type="ARBA" id="ARBA00023125"/>
    </source>
</evidence>
<dbReference type="RefSeq" id="WP_377371187.1">
    <property type="nucleotide sequence ID" value="NZ_JAOTJD010000040.1"/>
</dbReference>
<dbReference type="Pfam" id="PF03466">
    <property type="entry name" value="LysR_substrate"/>
    <property type="match status" value="1"/>
</dbReference>
<evidence type="ECO:0000256" key="4">
    <source>
        <dbReference type="ARBA" id="ARBA00023163"/>
    </source>
</evidence>
<protein>
    <submittedName>
        <fullName evidence="6">LysR substrate-binding domain-containing protein</fullName>
    </submittedName>
</protein>
<proteinExistence type="inferred from homology"/>
<keyword evidence="4" id="KW-0804">Transcription</keyword>
<dbReference type="SUPFAM" id="SSF46785">
    <property type="entry name" value="Winged helix' DNA-binding domain"/>
    <property type="match status" value="1"/>
</dbReference>
<reference evidence="6 7" key="1">
    <citation type="submission" date="2022-09" db="EMBL/GenBank/DDBJ databases">
        <title>New species of Phenylobacterium.</title>
        <authorList>
            <person name="Mieszkin S."/>
        </authorList>
    </citation>
    <scope>NUCLEOTIDE SEQUENCE [LARGE SCALE GENOMIC DNA]</scope>
    <source>
        <strain evidence="6 7">HK31-G</strain>
    </source>
</reference>
<evidence type="ECO:0000313" key="6">
    <source>
        <dbReference type="EMBL" id="MFD3265823.1"/>
    </source>
</evidence>
<keyword evidence="2" id="KW-0805">Transcription regulation</keyword>
<evidence type="ECO:0000256" key="2">
    <source>
        <dbReference type="ARBA" id="ARBA00023015"/>
    </source>
</evidence>
<dbReference type="Proteomes" id="UP001598130">
    <property type="component" value="Unassembled WGS sequence"/>
</dbReference>
<dbReference type="Gene3D" id="3.40.190.10">
    <property type="entry name" value="Periplasmic binding protein-like II"/>
    <property type="match status" value="2"/>
</dbReference>